<feature type="transmembrane region" description="Helical" evidence="1">
    <location>
        <begin position="62"/>
        <end position="83"/>
    </location>
</feature>
<accession>A0A7C2NZK1</accession>
<dbReference type="AlphaFoldDB" id="A0A7C2NZK1"/>
<sequence>MNWPALTGRLLGYTDVEQIASIRTSFGASWAQQSPELVWAAVIVVAGLALWFYRRWQPNPRFGYWCLAGFRAIVLAVLVIVLADPVLQVTLVRYPPPVLWVAVDGSESLAIADDLPAETREPLDGAVGGTPPVSTGERPARVDYVRAFLSHERQGWLAELARRFQVKPFMISSAQGVAPLEEGDHAATEPPWWSRWTTDGPVTALGDGLEELARRQVGDNLSAVLLISDFDQNAGPSPVEAAKRLKAPVFTVGVGPVSAVDLSVDLLAPPTMKKAETSTLTVTVRQQELEQTPVTVRVWAESPTVAAQAASRQLVGERLLTLSSPVQTVDLEYTPDQAGRFLFVAEVDSLPAETITQNNRSERDVRVIDDFLRLLYVEYEPTWEWRFVKEVFHRDKLVGLRGFRTFLRSADPVVRETNELFLSTLTLPRSEFFEADVVFLGDLPASALSTRFCEMTREFVDQFGGGLVVIGGPRFGPGQLAGTPLADLLPVVVDPDARRRDDREFRLRLTPFASQYDFMRLGTPGEPSGDSWNALGKLPWYQPVLRVDPRATVLAEHPTDVCTDGKTRQPLIAVRPFGRGEVVYVGINELWRLRRLRGEQYYRQFWGQLIHRLGLSHALGDQKRFVVRTDRRQYRRGEEALVIVEAYDEEFRPLDEHRVPDRRLHGELLRPAPDEQGQRTATIMIPAVRPGVFEAKVGLATEGEHRLRVTDPLTDSVSEVVLSVSDVSIERRNPVRNVNLQEAISAETGGQSYDLTTVRQFLDDFQPPKPRETTVEILSLWDTWLTFGLVCGLLLLEWLGRKGVHLP</sequence>
<evidence type="ECO:0008006" key="3">
    <source>
        <dbReference type="Google" id="ProtNLM"/>
    </source>
</evidence>
<dbReference type="PANTHER" id="PTHR37947">
    <property type="entry name" value="BLL2462 PROTEIN"/>
    <property type="match status" value="1"/>
</dbReference>
<dbReference type="Gene3D" id="3.40.50.880">
    <property type="match status" value="1"/>
</dbReference>
<comment type="caution">
    <text evidence="2">The sequence shown here is derived from an EMBL/GenBank/DDBJ whole genome shotgun (WGS) entry which is preliminary data.</text>
</comment>
<dbReference type="InterPro" id="IPR013783">
    <property type="entry name" value="Ig-like_fold"/>
</dbReference>
<evidence type="ECO:0000313" key="2">
    <source>
        <dbReference type="EMBL" id="HEN17151.1"/>
    </source>
</evidence>
<evidence type="ECO:0000256" key="1">
    <source>
        <dbReference type="SAM" id="Phobius"/>
    </source>
</evidence>
<gene>
    <name evidence="2" type="ORF">ENQ76_16965</name>
</gene>
<feature type="transmembrane region" description="Helical" evidence="1">
    <location>
        <begin position="37"/>
        <end position="53"/>
    </location>
</feature>
<dbReference type="EMBL" id="DSOK01000465">
    <property type="protein sequence ID" value="HEN17151.1"/>
    <property type="molecule type" value="Genomic_DNA"/>
</dbReference>
<protein>
    <recommendedName>
        <fullName evidence="3">Glutamine amidotransferase domain-containing protein</fullName>
    </recommendedName>
</protein>
<keyword evidence="1" id="KW-1133">Transmembrane helix</keyword>
<dbReference type="Gene3D" id="2.60.40.10">
    <property type="entry name" value="Immunoglobulins"/>
    <property type="match status" value="1"/>
</dbReference>
<dbReference type="InterPro" id="IPR029062">
    <property type="entry name" value="Class_I_gatase-like"/>
</dbReference>
<name>A0A7C2NZK1_9PLAN</name>
<reference evidence="2" key="1">
    <citation type="journal article" date="2020" name="mSystems">
        <title>Genome- and Community-Level Interaction Insights into Carbon Utilization and Element Cycling Functions of Hydrothermarchaeota in Hydrothermal Sediment.</title>
        <authorList>
            <person name="Zhou Z."/>
            <person name="Liu Y."/>
            <person name="Xu W."/>
            <person name="Pan J."/>
            <person name="Luo Z.H."/>
            <person name="Li M."/>
        </authorList>
    </citation>
    <scope>NUCLEOTIDE SEQUENCE [LARGE SCALE GENOMIC DNA]</scope>
    <source>
        <strain evidence="2">SpSt-339</strain>
    </source>
</reference>
<dbReference type="SUPFAM" id="SSF52317">
    <property type="entry name" value="Class I glutamine amidotransferase-like"/>
    <property type="match status" value="1"/>
</dbReference>
<proteinExistence type="predicted"/>
<organism evidence="2">
    <name type="scientific">Schlesneria paludicola</name>
    <dbReference type="NCBI Taxonomy" id="360056"/>
    <lineage>
        <taxon>Bacteria</taxon>
        <taxon>Pseudomonadati</taxon>
        <taxon>Planctomycetota</taxon>
        <taxon>Planctomycetia</taxon>
        <taxon>Planctomycetales</taxon>
        <taxon>Planctomycetaceae</taxon>
        <taxon>Schlesneria</taxon>
    </lineage>
</organism>
<dbReference type="PANTHER" id="PTHR37947:SF1">
    <property type="entry name" value="BLL2462 PROTEIN"/>
    <property type="match status" value="1"/>
</dbReference>
<keyword evidence="1" id="KW-0472">Membrane</keyword>
<keyword evidence="1" id="KW-0812">Transmembrane</keyword>